<dbReference type="EMBL" id="QUAJ01000011">
    <property type="protein sequence ID" value="REI41247.1"/>
    <property type="molecule type" value="Genomic_DNA"/>
</dbReference>
<sequence length="122" mass="13370">MFKKVNRKALRRRKQLSIRNKISGTVERPRLNVFRSNNNIFAQLIDDVNGVTLVATSTISKDVKAEVKHGGNIEAAKLVGKKIAELAVAKGLETVVFDRSGYVYTGRVAALADAAREAGLKF</sequence>
<dbReference type="NCBIfam" id="TIGR00060">
    <property type="entry name" value="L18_bact"/>
    <property type="match status" value="1"/>
</dbReference>
<evidence type="ECO:0000256" key="2">
    <source>
        <dbReference type="ARBA" id="ARBA00022730"/>
    </source>
</evidence>
<keyword evidence="4 7" id="KW-0689">Ribosomal protein</keyword>
<gene>
    <name evidence="7" type="primary">rplR</name>
    <name evidence="8" type="ORF">DYH56_07370</name>
</gene>
<protein>
    <recommendedName>
        <fullName evidence="6 7">Large ribosomal subunit protein uL18</fullName>
    </recommendedName>
</protein>
<keyword evidence="2 7" id="KW-0699">rRNA-binding</keyword>
<evidence type="ECO:0000256" key="7">
    <source>
        <dbReference type="HAMAP-Rule" id="MF_01337"/>
    </source>
</evidence>
<proteinExistence type="inferred from homology"/>
<evidence type="ECO:0000256" key="5">
    <source>
        <dbReference type="ARBA" id="ARBA00023274"/>
    </source>
</evidence>
<comment type="subunit">
    <text evidence="7">Part of the 50S ribosomal subunit; part of the 5S rRNA/L5/L18/L25 subcomplex. Contacts the 5S and 23S rRNAs.</text>
</comment>
<dbReference type="PANTHER" id="PTHR12899:SF3">
    <property type="entry name" value="LARGE RIBOSOMAL SUBUNIT PROTEIN UL18M"/>
    <property type="match status" value="1"/>
</dbReference>
<evidence type="ECO:0000256" key="6">
    <source>
        <dbReference type="ARBA" id="ARBA00035197"/>
    </source>
</evidence>
<comment type="similarity">
    <text evidence="1 7">Belongs to the universal ribosomal protein uL18 family.</text>
</comment>
<evidence type="ECO:0000256" key="3">
    <source>
        <dbReference type="ARBA" id="ARBA00022884"/>
    </source>
</evidence>
<keyword evidence="5 7" id="KW-0687">Ribonucleoprotein</keyword>
<reference evidence="8 9" key="1">
    <citation type="submission" date="2018-08" db="EMBL/GenBank/DDBJ databases">
        <title>Draft genome sequence of Psychrilyobacter sp. strain SD5 isolated from Black Sea water.</title>
        <authorList>
            <person name="Yadav S."/>
            <person name="Villanueva L."/>
            <person name="Damste J.S.S."/>
        </authorList>
    </citation>
    <scope>NUCLEOTIDE SEQUENCE [LARGE SCALE GENOMIC DNA]</scope>
    <source>
        <strain evidence="8 9">SD5</strain>
    </source>
</reference>
<dbReference type="CDD" id="cd00432">
    <property type="entry name" value="Ribosomal_L18_L5e"/>
    <property type="match status" value="1"/>
</dbReference>
<dbReference type="SUPFAM" id="SSF53137">
    <property type="entry name" value="Translational machinery components"/>
    <property type="match status" value="1"/>
</dbReference>
<dbReference type="InterPro" id="IPR057268">
    <property type="entry name" value="Ribosomal_L18"/>
</dbReference>
<organism evidence="8 9">
    <name type="scientific">Psychrilyobacter piezotolerans</name>
    <dbReference type="NCBI Taxonomy" id="2293438"/>
    <lineage>
        <taxon>Bacteria</taxon>
        <taxon>Fusobacteriati</taxon>
        <taxon>Fusobacteriota</taxon>
        <taxon>Fusobacteriia</taxon>
        <taxon>Fusobacteriales</taxon>
        <taxon>Fusobacteriaceae</taxon>
        <taxon>Psychrilyobacter</taxon>
    </lineage>
</organism>
<evidence type="ECO:0000256" key="1">
    <source>
        <dbReference type="ARBA" id="ARBA00007116"/>
    </source>
</evidence>
<dbReference type="Pfam" id="PF00861">
    <property type="entry name" value="Ribosomal_L18p"/>
    <property type="match status" value="1"/>
</dbReference>
<keyword evidence="9" id="KW-1185">Reference proteome</keyword>
<evidence type="ECO:0000313" key="9">
    <source>
        <dbReference type="Proteomes" id="UP000263486"/>
    </source>
</evidence>
<name>A0ABX9KGX6_9FUSO</name>
<dbReference type="GO" id="GO:0005840">
    <property type="term" value="C:ribosome"/>
    <property type="evidence" value="ECO:0007669"/>
    <property type="project" value="UniProtKB-KW"/>
</dbReference>
<evidence type="ECO:0000313" key="8">
    <source>
        <dbReference type="EMBL" id="REI41247.1"/>
    </source>
</evidence>
<dbReference type="HAMAP" id="MF_01337_B">
    <property type="entry name" value="Ribosomal_uL18_B"/>
    <property type="match status" value="1"/>
</dbReference>
<dbReference type="RefSeq" id="WP_028854856.1">
    <property type="nucleotide sequence ID" value="NZ_JAACIO010000012.1"/>
</dbReference>
<comment type="function">
    <text evidence="7">This is one of the proteins that bind and probably mediate the attachment of the 5S RNA into the large ribosomal subunit, where it forms part of the central protuberance.</text>
</comment>
<keyword evidence="3 7" id="KW-0694">RNA-binding</keyword>
<accession>A0ABX9KGX6</accession>
<dbReference type="PANTHER" id="PTHR12899">
    <property type="entry name" value="39S RIBOSOMAL PROTEIN L18, MITOCHONDRIAL"/>
    <property type="match status" value="1"/>
</dbReference>
<dbReference type="InterPro" id="IPR005484">
    <property type="entry name" value="Ribosomal_uL18_bac/plant/anim"/>
</dbReference>
<evidence type="ECO:0000256" key="4">
    <source>
        <dbReference type="ARBA" id="ARBA00022980"/>
    </source>
</evidence>
<dbReference type="Gene3D" id="3.30.420.100">
    <property type="match status" value="1"/>
</dbReference>
<dbReference type="Proteomes" id="UP000263486">
    <property type="component" value="Unassembled WGS sequence"/>
</dbReference>
<dbReference type="InterPro" id="IPR004389">
    <property type="entry name" value="Ribosomal_uL18_bac-type"/>
</dbReference>
<comment type="caution">
    <text evidence="8">The sequence shown here is derived from an EMBL/GenBank/DDBJ whole genome shotgun (WGS) entry which is preliminary data.</text>
</comment>